<dbReference type="RefSeq" id="XP_045572228.1">
    <property type="nucleotide sequence ID" value="XM_045716272.1"/>
</dbReference>
<comment type="similarity">
    <text evidence="1">Belongs to the TRAFAC class TrmE-Era-EngA-EngB-Septin-like GTPase superfamily. AIG1/Toc34/Toc159-like paraseptin GTPase family. IAN subfamily.</text>
</comment>
<dbReference type="SUPFAM" id="SSF49265">
    <property type="entry name" value="Fibronectin type III"/>
    <property type="match status" value="1"/>
</dbReference>
<dbReference type="Pfam" id="PF04548">
    <property type="entry name" value="AIG1"/>
    <property type="match status" value="1"/>
</dbReference>
<dbReference type="PROSITE" id="PS50853">
    <property type="entry name" value="FN3"/>
    <property type="match status" value="1"/>
</dbReference>
<keyword evidence="2" id="KW-0547">Nucleotide-binding</keyword>
<evidence type="ECO:0000313" key="5">
    <source>
        <dbReference type="RefSeq" id="XP_045572228.1"/>
    </source>
</evidence>
<reference evidence="5" key="1">
    <citation type="submission" date="2025-08" db="UniProtKB">
        <authorList>
            <consortium name="RefSeq"/>
        </authorList>
    </citation>
    <scope>IDENTIFICATION</scope>
</reference>
<dbReference type="InterPro" id="IPR048997">
    <property type="entry name" value="Stonustoxin-like_helical"/>
</dbReference>
<dbReference type="Pfam" id="PF21109">
    <property type="entry name" value="Stonustoxin_helical"/>
    <property type="match status" value="1"/>
</dbReference>
<evidence type="ECO:0000256" key="1">
    <source>
        <dbReference type="ARBA" id="ARBA00008535"/>
    </source>
</evidence>
<dbReference type="CDD" id="cd00063">
    <property type="entry name" value="FN3"/>
    <property type="match status" value="1"/>
</dbReference>
<dbReference type="Gene3D" id="3.40.50.300">
    <property type="entry name" value="P-loop containing nucleotide triphosphate hydrolases"/>
    <property type="match status" value="1"/>
</dbReference>
<dbReference type="InterPro" id="IPR027417">
    <property type="entry name" value="P-loop_NTPase"/>
</dbReference>
<dbReference type="InterPro" id="IPR013783">
    <property type="entry name" value="Ig-like_fold"/>
</dbReference>
<proteinExistence type="inferred from homology"/>
<dbReference type="InterPro" id="IPR003961">
    <property type="entry name" value="FN3_dom"/>
</dbReference>
<dbReference type="InterPro" id="IPR052090">
    <property type="entry name" value="Cytolytic_pore-forming_toxin"/>
</dbReference>
<gene>
    <name evidence="5" type="primary">LOC123742366</name>
</gene>
<protein>
    <recommendedName>
        <fullName evidence="3">Fibronectin type-III domain-containing protein</fullName>
    </recommendedName>
</protein>
<dbReference type="SUPFAM" id="SSF52540">
    <property type="entry name" value="P-loop containing nucleoside triphosphate hydrolases"/>
    <property type="match status" value="1"/>
</dbReference>
<dbReference type="InterPro" id="IPR006703">
    <property type="entry name" value="G_AIG1"/>
</dbReference>
<dbReference type="InterPro" id="IPR036116">
    <property type="entry name" value="FN3_sf"/>
</dbReference>
<accession>A0ABM3EMD6</accession>
<keyword evidence="4" id="KW-1185">Reference proteome</keyword>
<evidence type="ECO:0000256" key="2">
    <source>
        <dbReference type="ARBA" id="ARBA00022741"/>
    </source>
</evidence>
<sequence length="893" mass="100657">MDHLGAGNVKHSNVLQEGSATHVVTGLLYGAQAFFVFDQEVSSGENHQDIQGTLQATIKKIPQMSIEGQGNLKMSEEEKKKANKFNCTFHGDFALENNTVTFEDAMKVYAGLPSRLGENGEHAVPMTVWLYPLKNLDSAATQLVRQISVSLVRRAQRIMDGLDNTDVQCQDMMKEDMAIKFPEIKAKLNTFRDLCSEFKLVFQKGLLSLSCKAVCRPGVSLSSDWTEYFRTLPCSPPGPPTEKRIESGSIRVNWDIPIMVGDDVELIGYVVEYRKSVNAINNQMWHAIKATTRESALDGLKADTAYSIRVSANCGKAGNSLPSSETVMTTLRVSDPQPKTSKSTRAKSEEFLTKSQKVEKGNPSIHWLNLEQKLGGNDSFDQYRFGRKVEQRNNKVILLLGATGSGKTTLVNAMINYILGVKWEECYRFKLIHEVTNRSQAESQTVVVTSYELYNQPGFQIPYSLTIIDTPGFGDTRGMAQDKLLTQKVKDFLFNPLGINQIDAVCFVLQATLVRLSTSQRYIFDSILSIFGKDVAENILMLVTFVDGKHIPVLEAIKAANLPCKKDKKGLPTHFKFNSSILFSKETESSSEEDDTDDDHKAQCPEQWKSTFKEMKKFFQALESIESKDLTLTKKVLEERELLEKTMTCLTPQITAGLSKLSEIKSFKQCLENEDENMKQNKNFETEVNVLQVKRSKLAQDFATNCKICNFTCHTSCFLPNEDDINSCAVMDDDGNCTICPGKCSSTDHDREQVLLTYDTKTEKKTIQGMKDNFMKAWGKSMETKEMLDKLEDEFRMIQDALMNLITQSSDCLKRLNDVALKPSALSTVEYIDILIRTEEDERKPGFEDRIVGLKKMKEESEILEKIAKGEDLLPNERKVMKDKKDRPQEVPT</sequence>
<feature type="domain" description="Fibronectin type-III" evidence="3">
    <location>
        <begin position="236"/>
        <end position="333"/>
    </location>
</feature>
<dbReference type="SMART" id="SM00060">
    <property type="entry name" value="FN3"/>
    <property type="match status" value="1"/>
</dbReference>
<dbReference type="PANTHER" id="PTHR31594">
    <property type="entry name" value="AIG1-TYPE G DOMAIN-CONTAINING PROTEIN"/>
    <property type="match status" value="1"/>
</dbReference>
<name>A0ABM3EMD6_SALSA</name>
<dbReference type="GeneID" id="123742366"/>
<dbReference type="Pfam" id="PF00041">
    <property type="entry name" value="fn3"/>
    <property type="match status" value="1"/>
</dbReference>
<organism evidence="4 5">
    <name type="scientific">Salmo salar</name>
    <name type="common">Atlantic salmon</name>
    <dbReference type="NCBI Taxonomy" id="8030"/>
    <lineage>
        <taxon>Eukaryota</taxon>
        <taxon>Metazoa</taxon>
        <taxon>Chordata</taxon>
        <taxon>Craniata</taxon>
        <taxon>Vertebrata</taxon>
        <taxon>Euteleostomi</taxon>
        <taxon>Actinopterygii</taxon>
        <taxon>Neopterygii</taxon>
        <taxon>Teleostei</taxon>
        <taxon>Protacanthopterygii</taxon>
        <taxon>Salmoniformes</taxon>
        <taxon>Salmonidae</taxon>
        <taxon>Salmoninae</taxon>
        <taxon>Salmo</taxon>
    </lineage>
</organism>
<evidence type="ECO:0000259" key="3">
    <source>
        <dbReference type="PROSITE" id="PS50853"/>
    </source>
</evidence>
<dbReference type="PANTHER" id="PTHR31594:SF16">
    <property type="entry name" value="SI:CH211-281L24.3"/>
    <property type="match status" value="1"/>
</dbReference>
<dbReference type="Proteomes" id="UP001652741">
    <property type="component" value="Chromosome ssa04"/>
</dbReference>
<evidence type="ECO:0000313" key="4">
    <source>
        <dbReference type="Proteomes" id="UP001652741"/>
    </source>
</evidence>
<dbReference type="Gene3D" id="2.60.40.10">
    <property type="entry name" value="Immunoglobulins"/>
    <property type="match status" value="1"/>
</dbReference>
<dbReference type="CDD" id="cd00882">
    <property type="entry name" value="Ras_like_GTPase"/>
    <property type="match status" value="1"/>
</dbReference>